<name>A0A2S3ICG6_9POAL</name>
<dbReference type="InterPro" id="IPR013083">
    <property type="entry name" value="Znf_RING/FYVE/PHD"/>
</dbReference>
<gene>
    <name evidence="2" type="ORF">PAHAL_8G026800</name>
</gene>
<dbReference type="Proteomes" id="UP000243499">
    <property type="component" value="Chromosome 8"/>
</dbReference>
<evidence type="ECO:0000313" key="2">
    <source>
        <dbReference type="EMBL" id="PAN41314.2"/>
    </source>
</evidence>
<dbReference type="InterPro" id="IPR002853">
    <property type="entry name" value="TFIIE_asu"/>
</dbReference>
<dbReference type="EMBL" id="CM008053">
    <property type="protein sequence ID" value="PAN41314.2"/>
    <property type="molecule type" value="Genomic_DNA"/>
</dbReference>
<proteinExistence type="predicted"/>
<dbReference type="Gene3D" id="3.30.40.10">
    <property type="entry name" value="Zinc/RING finger domain, C3HC4 (zinc finger)"/>
    <property type="match status" value="1"/>
</dbReference>
<dbReference type="InterPro" id="IPR039997">
    <property type="entry name" value="TFE"/>
</dbReference>
<dbReference type="GO" id="GO:0006367">
    <property type="term" value="P:transcription initiation at RNA polymerase II promoter"/>
    <property type="evidence" value="ECO:0007669"/>
    <property type="project" value="InterPro"/>
</dbReference>
<dbReference type="GO" id="GO:0005673">
    <property type="term" value="C:transcription factor TFIIE complex"/>
    <property type="evidence" value="ECO:0007669"/>
    <property type="project" value="TreeGrafter"/>
</dbReference>
<evidence type="ECO:0000259" key="1">
    <source>
        <dbReference type="SMART" id="SM00531"/>
    </source>
</evidence>
<dbReference type="PANTHER" id="PTHR13097">
    <property type="entry name" value="TRANSCRIPTION INITIATION FACTOR IIE, ALPHA SUBUNIT"/>
    <property type="match status" value="1"/>
</dbReference>
<protein>
    <recommendedName>
        <fullName evidence="1">Transcription initiation factor IIE subunit alpha N-terminal domain-containing protein</fullName>
    </recommendedName>
</protein>
<dbReference type="SMART" id="SM00531">
    <property type="entry name" value="TFIIE"/>
    <property type="match status" value="1"/>
</dbReference>
<organism evidence="2">
    <name type="scientific">Panicum hallii</name>
    <dbReference type="NCBI Taxonomy" id="206008"/>
    <lineage>
        <taxon>Eukaryota</taxon>
        <taxon>Viridiplantae</taxon>
        <taxon>Streptophyta</taxon>
        <taxon>Embryophyta</taxon>
        <taxon>Tracheophyta</taxon>
        <taxon>Spermatophyta</taxon>
        <taxon>Magnoliopsida</taxon>
        <taxon>Liliopsida</taxon>
        <taxon>Poales</taxon>
        <taxon>Poaceae</taxon>
        <taxon>PACMAD clade</taxon>
        <taxon>Panicoideae</taxon>
        <taxon>Panicodae</taxon>
        <taxon>Paniceae</taxon>
        <taxon>Panicinae</taxon>
        <taxon>Panicum</taxon>
        <taxon>Panicum sect. Panicum</taxon>
    </lineage>
</organism>
<reference evidence="2" key="1">
    <citation type="submission" date="2018-04" db="EMBL/GenBank/DDBJ databases">
        <title>WGS assembly of Panicum hallii.</title>
        <authorList>
            <person name="Lovell J."/>
            <person name="Jenkins J."/>
            <person name="Lowry D."/>
            <person name="Mamidi S."/>
            <person name="Sreedasyam A."/>
            <person name="Weng X."/>
            <person name="Barry K."/>
            <person name="Bonette J."/>
            <person name="Campitelli B."/>
            <person name="Daum C."/>
            <person name="Gordon S."/>
            <person name="Gould B."/>
            <person name="Lipzen A."/>
            <person name="Macqueen A."/>
            <person name="Palacio-Mejia J."/>
            <person name="Plott C."/>
            <person name="Shakirov E."/>
            <person name="Shu S."/>
            <person name="Yoshinaga Y."/>
            <person name="Zane M."/>
            <person name="Rokhsar D."/>
            <person name="Grimwood J."/>
            <person name="Schmutz J."/>
            <person name="Juenger T."/>
        </authorList>
    </citation>
    <scope>NUCLEOTIDE SEQUENCE [LARGE SCALE GENOMIC DNA]</scope>
    <source>
        <strain evidence="2">FIL2</strain>
    </source>
</reference>
<sequence length="346" mass="39291">MPKQSSKGYTAPTAASAVAQAGEGGAFPQPLSTADMDATQPFAHLVRLLGRCFYNDVVIRDGVVITDGDDDNCGLAVTILDNLTRFAWVKENELAKMLNTKQKNMIVLLQFLEKEKLLKRELVKRAQVKTIDAVAKKENGTFNMLAGAYCCLDYSRVVDVTRYQLDRMKESFKEKPDCSTMIEDYMCCICKRSYSALDAVHLISNTGNTFRCESCKGELVAQSGDYTSRRESRAKSANMLIKSLKEEWKPIELQLNILNDVSHLDFRTVEQWLQTNMIEFVADSSSNKTKVKSYCYIYNIKFNNLGNTYMHRQILGYSRNVKRYEIISIYYDSCFPRLSIVCTSPV</sequence>
<dbReference type="Gramene" id="PAN41314">
    <property type="protein sequence ID" value="PAN41314"/>
    <property type="gene ID" value="PAHAL_8G026800"/>
</dbReference>
<feature type="domain" description="Transcription initiation factor IIE subunit alpha N-terminal" evidence="1">
    <location>
        <begin position="74"/>
        <end position="233"/>
    </location>
</feature>
<accession>A0A2S3ICG6</accession>
<dbReference type="SUPFAM" id="SSF57783">
    <property type="entry name" value="Zinc beta-ribbon"/>
    <property type="match status" value="1"/>
</dbReference>
<dbReference type="AlphaFoldDB" id="A0A2S3ICG6"/>
<dbReference type="PANTHER" id="PTHR13097:SF7">
    <property type="entry name" value="GENERAL TRANSCRIPTION FACTOR IIE SUBUNIT 1"/>
    <property type="match status" value="1"/>
</dbReference>